<keyword evidence="4" id="KW-1185">Reference proteome</keyword>
<evidence type="ECO:0000256" key="1">
    <source>
        <dbReference type="SAM" id="MobiDB-lite"/>
    </source>
</evidence>
<sequence length="317" mass="36350">MALATQPSEATDRAATVRSPGSSLLEPHTLQKISKMELVARQVMDGYVQGMHKSPHVGFALDFAQHRQYVPGDDVKRIDWRVYAKADRYYIKQYEVTTNLRCSIVLDASGSMKYQGATDPLSKFRFGQFVAACLAYIVLHQQDSAGLITFDTKIRSFIPTKSTPSQLMRILRTLDTTHAENETGIAPILHEIAERIDRRGLVVIISDLFEDPDKLMEAMHHLRHKRHEVILLQVMANDELEFPFRKWSQFENLELPTDKIRLDPALMRAIYLENLKKHQEALRIGLAKQHVSHLLLNTSQPFDEVLMTYLAQRMGRK</sequence>
<dbReference type="InterPro" id="IPR002881">
    <property type="entry name" value="DUF58"/>
</dbReference>
<dbReference type="Proteomes" id="UP000593765">
    <property type="component" value="Chromosome"/>
</dbReference>
<proteinExistence type="predicted"/>
<reference evidence="3 4" key="1">
    <citation type="submission" date="2020-10" db="EMBL/GenBank/DDBJ databases">
        <title>Wide distribution of Phycisphaera-like planctomycetes from WD2101 soil group in peatlands and genome analysis of the first cultivated representative.</title>
        <authorList>
            <person name="Dedysh S.N."/>
            <person name="Beletsky A.V."/>
            <person name="Ivanova A."/>
            <person name="Kulichevskaya I.S."/>
            <person name="Suzina N.E."/>
            <person name="Philippov D.A."/>
            <person name="Rakitin A.L."/>
            <person name="Mardanov A.V."/>
            <person name="Ravin N.V."/>
        </authorList>
    </citation>
    <scope>NUCLEOTIDE SEQUENCE [LARGE SCALE GENOMIC DNA]</scope>
    <source>
        <strain evidence="3 4">M1803</strain>
    </source>
</reference>
<feature type="domain" description="DUF58" evidence="2">
    <location>
        <begin position="66"/>
        <end position="278"/>
    </location>
</feature>
<dbReference type="RefSeq" id="WP_206292108.1">
    <property type="nucleotide sequence ID" value="NZ_CP063458.1"/>
</dbReference>
<name>A0A7M2WUG8_9BACT</name>
<feature type="region of interest" description="Disordered" evidence="1">
    <location>
        <begin position="1"/>
        <end position="23"/>
    </location>
</feature>
<accession>A0A7M2WUG8</accession>
<dbReference type="PANTHER" id="PTHR33608">
    <property type="entry name" value="BLL2464 PROTEIN"/>
    <property type="match status" value="1"/>
</dbReference>
<dbReference type="EMBL" id="CP063458">
    <property type="protein sequence ID" value="QOV89089.1"/>
    <property type="molecule type" value="Genomic_DNA"/>
</dbReference>
<evidence type="ECO:0000313" key="3">
    <source>
        <dbReference type="EMBL" id="QOV89089.1"/>
    </source>
</evidence>
<organism evidence="3 4">
    <name type="scientific">Humisphaera borealis</name>
    <dbReference type="NCBI Taxonomy" id="2807512"/>
    <lineage>
        <taxon>Bacteria</taxon>
        <taxon>Pseudomonadati</taxon>
        <taxon>Planctomycetota</taxon>
        <taxon>Phycisphaerae</taxon>
        <taxon>Tepidisphaerales</taxon>
        <taxon>Tepidisphaeraceae</taxon>
        <taxon>Humisphaera</taxon>
    </lineage>
</organism>
<dbReference type="Gene3D" id="3.40.50.410">
    <property type="entry name" value="von Willebrand factor, type A domain"/>
    <property type="match status" value="1"/>
</dbReference>
<evidence type="ECO:0000313" key="4">
    <source>
        <dbReference type="Proteomes" id="UP000593765"/>
    </source>
</evidence>
<dbReference type="SUPFAM" id="SSF53300">
    <property type="entry name" value="vWA-like"/>
    <property type="match status" value="1"/>
</dbReference>
<protein>
    <submittedName>
        <fullName evidence="3">DUF58 domain-containing protein</fullName>
    </submittedName>
</protein>
<dbReference type="InterPro" id="IPR036465">
    <property type="entry name" value="vWFA_dom_sf"/>
</dbReference>
<dbReference type="AlphaFoldDB" id="A0A7M2WUG8"/>
<dbReference type="Pfam" id="PF01882">
    <property type="entry name" value="DUF58"/>
    <property type="match status" value="1"/>
</dbReference>
<gene>
    <name evidence="3" type="ORF">IPV69_23180</name>
</gene>
<dbReference type="PANTHER" id="PTHR33608:SF7">
    <property type="entry name" value="DUF58 DOMAIN-CONTAINING PROTEIN"/>
    <property type="match status" value="1"/>
</dbReference>
<evidence type="ECO:0000259" key="2">
    <source>
        <dbReference type="Pfam" id="PF01882"/>
    </source>
</evidence>
<dbReference type="KEGG" id="hbs:IPV69_23180"/>